<dbReference type="GO" id="GO:0006289">
    <property type="term" value="P:nucleotide-excision repair"/>
    <property type="evidence" value="ECO:0007669"/>
    <property type="project" value="InterPro"/>
</dbReference>
<evidence type="ECO:0000256" key="4">
    <source>
        <dbReference type="ARBA" id="ARBA00023015"/>
    </source>
</evidence>
<dbReference type="PANTHER" id="PTHR13152">
    <property type="entry name" value="TFIIH, POLYPEPTIDE 4"/>
    <property type="match status" value="1"/>
</dbReference>
<evidence type="ECO:0000256" key="1">
    <source>
        <dbReference type="ARBA" id="ARBA00004123"/>
    </source>
</evidence>
<evidence type="ECO:0000256" key="2">
    <source>
        <dbReference type="ARBA" id="ARBA00007132"/>
    </source>
</evidence>
<dbReference type="PANTHER" id="PTHR13152:SF0">
    <property type="entry name" value="GENERAL TRANSCRIPTION FACTOR IIH SUBUNIT 4"/>
    <property type="match status" value="1"/>
</dbReference>
<evidence type="ECO:0000259" key="9">
    <source>
        <dbReference type="Pfam" id="PF18307"/>
    </source>
</evidence>
<feature type="domain" description="Transcription factor Tfb2 C-terminal" evidence="9">
    <location>
        <begin position="226"/>
        <end position="292"/>
    </location>
</feature>
<evidence type="ECO:0000256" key="3">
    <source>
        <dbReference type="ARBA" id="ARBA00022763"/>
    </source>
</evidence>
<accession>A0AAD1XAP1</accession>
<dbReference type="Pfam" id="PF18307">
    <property type="entry name" value="Tfb2_C"/>
    <property type="match status" value="1"/>
</dbReference>
<comment type="similarity">
    <text evidence="2 8">Belongs to the TFB2 family.</text>
</comment>
<dbReference type="InterPro" id="IPR040662">
    <property type="entry name" value="Tfb2_C"/>
</dbReference>
<sequence length="295" mass="34775">MLEDISTQIHILLLNYIRMKQCSPDHLKLIFQLILSNNKSYRIIGDEDDMNFEAVYRILVELKQIGLIYMKKKKRFYITQMMRCFLLGLDSTEATKSLIKKDMDRSIIVETNFRVYCYSQNGLNREIMKLFVETDVIFPNLIGGTLTRSKAREAFRKGITAHQICIFLAKHAHEQMYIKKELEEEKEDPKGILVDSKEQVKEKKKKLNLKGSNAKASVIPSNVVQQIYIWEEEMNTITSQDGLLIRDFESREKYTHFVQHCKRSNIPILSRSERHSLIVVPHEKQKEVYEFLNRH</sequence>
<dbReference type="GO" id="GO:0000439">
    <property type="term" value="C:transcription factor TFIIH core complex"/>
    <property type="evidence" value="ECO:0007669"/>
    <property type="project" value="InterPro"/>
</dbReference>
<reference evidence="10" key="1">
    <citation type="submission" date="2023-07" db="EMBL/GenBank/DDBJ databases">
        <authorList>
            <consortium name="AG Swart"/>
            <person name="Singh M."/>
            <person name="Singh A."/>
            <person name="Seah K."/>
            <person name="Emmerich C."/>
        </authorList>
    </citation>
    <scope>NUCLEOTIDE SEQUENCE</scope>
    <source>
        <strain evidence="10">DP1</strain>
    </source>
</reference>
<protein>
    <recommendedName>
        <fullName evidence="8">General transcription factor IIH subunit 4</fullName>
    </recommendedName>
</protein>
<dbReference type="EMBL" id="CAMPGE010008354">
    <property type="protein sequence ID" value="CAI2367255.1"/>
    <property type="molecule type" value="Genomic_DNA"/>
</dbReference>
<keyword evidence="6 8" id="KW-0234">DNA repair</keyword>
<keyword evidence="5 8" id="KW-0804">Transcription</keyword>
<dbReference type="InterPro" id="IPR004598">
    <property type="entry name" value="TFIIH_p52/Tfb2"/>
</dbReference>
<comment type="subcellular location">
    <subcellularLocation>
        <location evidence="1 8">Nucleus</location>
    </subcellularLocation>
</comment>
<dbReference type="Gene3D" id="3.30.70.2610">
    <property type="match status" value="1"/>
</dbReference>
<dbReference type="GO" id="GO:0003690">
    <property type="term" value="F:double-stranded DNA binding"/>
    <property type="evidence" value="ECO:0007669"/>
    <property type="project" value="TreeGrafter"/>
</dbReference>
<keyword evidence="3 8" id="KW-0227">DNA damage</keyword>
<evidence type="ECO:0000256" key="6">
    <source>
        <dbReference type="ARBA" id="ARBA00023204"/>
    </source>
</evidence>
<dbReference type="Proteomes" id="UP001295684">
    <property type="component" value="Unassembled WGS sequence"/>
</dbReference>
<dbReference type="GO" id="GO:0001671">
    <property type="term" value="F:ATPase activator activity"/>
    <property type="evidence" value="ECO:0007669"/>
    <property type="project" value="InterPro"/>
</dbReference>
<dbReference type="AlphaFoldDB" id="A0AAD1XAP1"/>
<dbReference type="GO" id="GO:0005675">
    <property type="term" value="C:transcription factor TFIIH holo complex"/>
    <property type="evidence" value="ECO:0007669"/>
    <property type="project" value="TreeGrafter"/>
</dbReference>
<organism evidence="10 11">
    <name type="scientific">Euplotes crassus</name>
    <dbReference type="NCBI Taxonomy" id="5936"/>
    <lineage>
        <taxon>Eukaryota</taxon>
        <taxon>Sar</taxon>
        <taxon>Alveolata</taxon>
        <taxon>Ciliophora</taxon>
        <taxon>Intramacronucleata</taxon>
        <taxon>Spirotrichea</taxon>
        <taxon>Hypotrichia</taxon>
        <taxon>Euplotida</taxon>
        <taxon>Euplotidae</taxon>
        <taxon>Moneuplotes</taxon>
    </lineage>
</organism>
<keyword evidence="11" id="KW-1185">Reference proteome</keyword>
<keyword evidence="7 8" id="KW-0539">Nucleus</keyword>
<evidence type="ECO:0000256" key="7">
    <source>
        <dbReference type="ARBA" id="ARBA00023242"/>
    </source>
</evidence>
<evidence type="ECO:0000313" key="11">
    <source>
        <dbReference type="Proteomes" id="UP001295684"/>
    </source>
</evidence>
<name>A0AAD1XAP1_EUPCR</name>
<gene>
    <name evidence="10" type="ORF">ECRASSUSDP1_LOCUS8535</name>
</gene>
<keyword evidence="4 8" id="KW-0805">Transcription regulation</keyword>
<evidence type="ECO:0000313" key="10">
    <source>
        <dbReference type="EMBL" id="CAI2367255.1"/>
    </source>
</evidence>
<proteinExistence type="inferred from homology"/>
<evidence type="ECO:0000256" key="5">
    <source>
        <dbReference type="ARBA" id="ARBA00023163"/>
    </source>
</evidence>
<comment type="caution">
    <text evidence="10">The sequence shown here is derived from an EMBL/GenBank/DDBJ whole genome shotgun (WGS) entry which is preliminary data.</text>
</comment>
<dbReference type="Pfam" id="PF03849">
    <property type="entry name" value="Tfb2"/>
    <property type="match status" value="1"/>
</dbReference>
<evidence type="ECO:0000256" key="8">
    <source>
        <dbReference type="RuleBase" id="RU364024"/>
    </source>
</evidence>
<comment type="function">
    <text evidence="8">Component of the general transcription and DNA repair factor IIH (TFIIH) core complex which is involved in general and transcription-coupled nucleotide excision repair (NER) of damaged DNA.</text>
</comment>